<keyword evidence="11" id="KW-1185">Reference proteome</keyword>
<evidence type="ECO:0000259" key="9">
    <source>
        <dbReference type="Pfam" id="PF01529"/>
    </source>
</evidence>
<organism evidence="10 11">
    <name type="scientific">Stylonychia lemnae</name>
    <name type="common">Ciliate</name>
    <dbReference type="NCBI Taxonomy" id="5949"/>
    <lineage>
        <taxon>Eukaryota</taxon>
        <taxon>Sar</taxon>
        <taxon>Alveolata</taxon>
        <taxon>Ciliophora</taxon>
        <taxon>Intramacronucleata</taxon>
        <taxon>Spirotrichea</taxon>
        <taxon>Stichotrichia</taxon>
        <taxon>Sporadotrichida</taxon>
        <taxon>Oxytrichidae</taxon>
        <taxon>Stylonychinae</taxon>
        <taxon>Stylonychia</taxon>
    </lineage>
</organism>
<dbReference type="GO" id="GO:0005794">
    <property type="term" value="C:Golgi apparatus"/>
    <property type="evidence" value="ECO:0007669"/>
    <property type="project" value="TreeGrafter"/>
</dbReference>
<comment type="domain">
    <text evidence="8">The DHHC domain is required for palmitoyltransferase activity.</text>
</comment>
<gene>
    <name evidence="10" type="primary">Contig13716.g14628</name>
    <name evidence="10" type="ORF">STYLEM_9109</name>
</gene>
<dbReference type="PROSITE" id="PS50216">
    <property type="entry name" value="DHHC"/>
    <property type="match status" value="1"/>
</dbReference>
<dbReference type="InterPro" id="IPR001594">
    <property type="entry name" value="Palmitoyltrfase_DHHC"/>
</dbReference>
<name>A0A078AGX8_STYLE</name>
<dbReference type="PANTHER" id="PTHR22883">
    <property type="entry name" value="ZINC FINGER DHHC DOMAIN CONTAINING PROTEIN"/>
    <property type="match status" value="1"/>
</dbReference>
<evidence type="ECO:0000313" key="11">
    <source>
        <dbReference type="Proteomes" id="UP000039865"/>
    </source>
</evidence>
<evidence type="ECO:0000256" key="2">
    <source>
        <dbReference type="ARBA" id="ARBA00022679"/>
    </source>
</evidence>
<dbReference type="GO" id="GO:0019706">
    <property type="term" value="F:protein-cysteine S-palmitoyltransferase activity"/>
    <property type="evidence" value="ECO:0007669"/>
    <property type="project" value="UniProtKB-EC"/>
</dbReference>
<feature type="transmembrane region" description="Helical" evidence="8">
    <location>
        <begin position="208"/>
        <end position="228"/>
    </location>
</feature>
<dbReference type="OrthoDB" id="9909019at2759"/>
<evidence type="ECO:0000313" key="10">
    <source>
        <dbReference type="EMBL" id="CDW80113.1"/>
    </source>
</evidence>
<dbReference type="PANTHER" id="PTHR22883:SF23">
    <property type="entry name" value="PALMITOYLTRANSFERASE ZDHHC6"/>
    <property type="match status" value="1"/>
</dbReference>
<dbReference type="GO" id="GO:0006612">
    <property type="term" value="P:protein targeting to membrane"/>
    <property type="evidence" value="ECO:0007669"/>
    <property type="project" value="TreeGrafter"/>
</dbReference>
<protein>
    <recommendedName>
        <fullName evidence="8">Palmitoyltransferase</fullName>
        <ecNumber evidence="8">2.3.1.225</ecNumber>
    </recommendedName>
</protein>
<dbReference type="GO" id="GO:0016020">
    <property type="term" value="C:membrane"/>
    <property type="evidence" value="ECO:0007669"/>
    <property type="project" value="UniProtKB-SubCell"/>
</dbReference>
<evidence type="ECO:0000256" key="7">
    <source>
        <dbReference type="ARBA" id="ARBA00038298"/>
    </source>
</evidence>
<feature type="domain" description="Palmitoyltransferase DHHC" evidence="9">
    <location>
        <begin position="124"/>
        <end position="243"/>
    </location>
</feature>
<keyword evidence="4 8" id="KW-1133">Transmembrane helix</keyword>
<sequence length="385" mass="45684">MAYFSLGSKKLGVEFAFAMFSYFYSISVQYWVIQHPDIGGYEKYLFWFVCLYEFVIYFNVALCDPGRLDEKQKLFQKYEELLRKSKEDPENFIPTFETNADEIIYQNYFLPCDLINSQNSDERKFKFCNKCNVFKLPRMHHCSICNRCCVKYDHHCGLAINCIGVNNYHLFIVFLHASITFLLFSFAIALKYTVYDYRWEVFSTTDKVLAVILLIHNPLTAYYNYALITMYTKTCRRNMHAVEESIIGSTYDKGKFHKLQYGKNKKFYFSRTNEKGEDIIWENIKEMMTSGGRGDPVLRWFIPIPYKNRQDYSDILSGQVNDPNQIKKAIIYMKFDKNSLRDLTMLEYNIEKKVEQDLLNSGFRLKRRIEIPKCLRDQIGDLKID</sequence>
<dbReference type="InParanoid" id="A0A078AGX8"/>
<comment type="catalytic activity">
    <reaction evidence="8">
        <text>L-cysteinyl-[protein] + hexadecanoyl-CoA = S-hexadecanoyl-L-cysteinyl-[protein] + CoA</text>
        <dbReference type="Rhea" id="RHEA:36683"/>
        <dbReference type="Rhea" id="RHEA-COMP:10131"/>
        <dbReference type="Rhea" id="RHEA-COMP:11032"/>
        <dbReference type="ChEBI" id="CHEBI:29950"/>
        <dbReference type="ChEBI" id="CHEBI:57287"/>
        <dbReference type="ChEBI" id="CHEBI:57379"/>
        <dbReference type="ChEBI" id="CHEBI:74151"/>
        <dbReference type="EC" id="2.3.1.225"/>
    </reaction>
</comment>
<dbReference type="Proteomes" id="UP000039865">
    <property type="component" value="Unassembled WGS sequence"/>
</dbReference>
<feature type="transmembrane region" description="Helical" evidence="8">
    <location>
        <begin position="168"/>
        <end position="188"/>
    </location>
</feature>
<dbReference type="AlphaFoldDB" id="A0A078AGX8"/>
<dbReference type="Pfam" id="PF01529">
    <property type="entry name" value="DHHC"/>
    <property type="match status" value="1"/>
</dbReference>
<feature type="transmembrane region" description="Helical" evidence="8">
    <location>
        <begin position="12"/>
        <end position="32"/>
    </location>
</feature>
<evidence type="ECO:0000256" key="1">
    <source>
        <dbReference type="ARBA" id="ARBA00004141"/>
    </source>
</evidence>
<dbReference type="GO" id="GO:0005783">
    <property type="term" value="C:endoplasmic reticulum"/>
    <property type="evidence" value="ECO:0007669"/>
    <property type="project" value="TreeGrafter"/>
</dbReference>
<proteinExistence type="inferred from homology"/>
<evidence type="ECO:0000256" key="8">
    <source>
        <dbReference type="RuleBase" id="RU079119"/>
    </source>
</evidence>
<dbReference type="EC" id="2.3.1.225" evidence="8"/>
<comment type="subcellular location">
    <subcellularLocation>
        <location evidence="1">Membrane</location>
        <topology evidence="1">Multi-pass membrane protein</topology>
    </subcellularLocation>
</comment>
<reference evidence="10 11" key="1">
    <citation type="submission" date="2014-06" db="EMBL/GenBank/DDBJ databases">
        <authorList>
            <person name="Swart Estienne"/>
        </authorList>
    </citation>
    <scope>NUCLEOTIDE SEQUENCE [LARGE SCALE GENOMIC DNA]</scope>
    <source>
        <strain evidence="10 11">130c</strain>
    </source>
</reference>
<keyword evidence="5 8" id="KW-0472">Membrane</keyword>
<feature type="transmembrane region" description="Helical" evidence="8">
    <location>
        <begin position="44"/>
        <end position="63"/>
    </location>
</feature>
<evidence type="ECO:0000256" key="3">
    <source>
        <dbReference type="ARBA" id="ARBA00022692"/>
    </source>
</evidence>
<keyword evidence="2 8" id="KW-0808">Transferase</keyword>
<keyword evidence="6 8" id="KW-0012">Acyltransferase</keyword>
<comment type="similarity">
    <text evidence="7">Belongs to the DHHC palmitoyltransferase family. PFA5 subfamily.</text>
</comment>
<dbReference type="InterPro" id="IPR039859">
    <property type="entry name" value="PFA4/ZDH16/20/ERF2-like"/>
</dbReference>
<evidence type="ECO:0000256" key="5">
    <source>
        <dbReference type="ARBA" id="ARBA00023136"/>
    </source>
</evidence>
<evidence type="ECO:0000256" key="4">
    <source>
        <dbReference type="ARBA" id="ARBA00022989"/>
    </source>
</evidence>
<accession>A0A078AGX8</accession>
<evidence type="ECO:0000256" key="6">
    <source>
        <dbReference type="ARBA" id="ARBA00023315"/>
    </source>
</evidence>
<keyword evidence="3 8" id="KW-0812">Transmembrane</keyword>
<dbReference type="EMBL" id="CCKQ01008650">
    <property type="protein sequence ID" value="CDW80113.1"/>
    <property type="molecule type" value="Genomic_DNA"/>
</dbReference>